<dbReference type="AlphaFoldDB" id="A0A2S3URY2"/>
<feature type="chain" id="PRO_5015533709" evidence="4">
    <location>
        <begin position="20"/>
        <end position="347"/>
    </location>
</feature>
<name>A0A2S3URY2_9HYPH</name>
<evidence type="ECO:0000259" key="5">
    <source>
        <dbReference type="Pfam" id="PF12697"/>
    </source>
</evidence>
<sequence>MKRIAFLLAAIFTAFTASAQAQSYQAAMSVLEIADPDPDPAGARDLEGFLWYPTDAAEPLTYDFDSKVWAGTRVVKDADPAKGPFPLVVLSHGMFGNAYNQAWLAGALARRGYVVAAISHPGTSTWSRDPDLTRQLWERPKDISRVIDHILTSPDLALLVDPDRIFMAGHSLGGFTAVALAGGRYDAARLKRFCGTTPDELVCGILGGWKIAQTDQDRTQMEADLSDPRIRAFAVFDLGGTQSFSDASLARIDRPMLIFGAPIMNSGLTLDIESRALIASLPSGKTRYIEPETLSHFDFLGICKPGGFELLAKEEPGDEIICENGGAPRAAKHEMIIDAVTGFFSKS</sequence>
<dbReference type="InterPro" id="IPR029058">
    <property type="entry name" value="AB_hydrolase_fold"/>
</dbReference>
<evidence type="ECO:0000313" key="7">
    <source>
        <dbReference type="Proteomes" id="UP000236959"/>
    </source>
</evidence>
<evidence type="ECO:0000256" key="4">
    <source>
        <dbReference type="SAM" id="SignalP"/>
    </source>
</evidence>
<comment type="caution">
    <text evidence="6">The sequence shown here is derived from an EMBL/GenBank/DDBJ whole genome shotgun (WGS) entry which is preliminary data.</text>
</comment>
<reference evidence="6 7" key="1">
    <citation type="submission" date="2018-01" db="EMBL/GenBank/DDBJ databases">
        <title>Genomic Encyclopedia of Archaeal and Bacterial Type Strains, Phase II (KMG-II): from individual species to whole genera.</title>
        <authorList>
            <person name="Goeker M."/>
        </authorList>
    </citation>
    <scope>NUCLEOTIDE SEQUENCE [LARGE SCALE GENOMIC DNA]</scope>
    <source>
        <strain evidence="6 7">DSM 17023</strain>
    </source>
</reference>
<dbReference type="EMBL" id="PPCN01000006">
    <property type="protein sequence ID" value="POF30487.1"/>
    <property type="molecule type" value="Genomic_DNA"/>
</dbReference>
<dbReference type="PIRSF" id="PIRSF031982">
    <property type="entry name" value="UCP031982_abhydr"/>
    <property type="match status" value="1"/>
</dbReference>
<dbReference type="InterPro" id="IPR000073">
    <property type="entry name" value="AB_hydrolase_1"/>
</dbReference>
<gene>
    <name evidence="6" type="ORF">CLV41_106101</name>
</gene>
<dbReference type="Proteomes" id="UP000236959">
    <property type="component" value="Unassembled WGS sequence"/>
</dbReference>
<dbReference type="Pfam" id="PF12697">
    <property type="entry name" value="Abhydrolase_6"/>
    <property type="match status" value="1"/>
</dbReference>
<protein>
    <submittedName>
        <fullName evidence="6">Putative dienelactone hydrolase</fullName>
    </submittedName>
</protein>
<dbReference type="PANTHER" id="PTHR10272:SF0">
    <property type="entry name" value="PLATELET-ACTIVATING FACTOR ACETYLHYDROLASE"/>
    <property type="match status" value="1"/>
</dbReference>
<evidence type="ECO:0000256" key="1">
    <source>
        <dbReference type="ARBA" id="ARBA00022801"/>
    </source>
</evidence>
<proteinExistence type="predicted"/>
<dbReference type="RefSeq" id="WP_208987525.1">
    <property type="nucleotide sequence ID" value="NZ_PPCN01000006.1"/>
</dbReference>
<keyword evidence="7" id="KW-1185">Reference proteome</keyword>
<dbReference type="GO" id="GO:0003847">
    <property type="term" value="F:1-alkyl-2-acetylglycerophosphocholine esterase activity"/>
    <property type="evidence" value="ECO:0007669"/>
    <property type="project" value="TreeGrafter"/>
</dbReference>
<dbReference type="SUPFAM" id="SSF53474">
    <property type="entry name" value="alpha/beta-Hydrolases"/>
    <property type="match status" value="1"/>
</dbReference>
<dbReference type="Gene3D" id="3.40.50.1820">
    <property type="entry name" value="alpha/beta hydrolase"/>
    <property type="match status" value="1"/>
</dbReference>
<dbReference type="PANTHER" id="PTHR10272">
    <property type="entry name" value="PLATELET-ACTIVATING FACTOR ACETYLHYDROLASE"/>
    <property type="match status" value="1"/>
</dbReference>
<dbReference type="GO" id="GO:0016042">
    <property type="term" value="P:lipid catabolic process"/>
    <property type="evidence" value="ECO:0007669"/>
    <property type="project" value="UniProtKB-KW"/>
</dbReference>
<accession>A0A2S3URY2</accession>
<evidence type="ECO:0000256" key="2">
    <source>
        <dbReference type="ARBA" id="ARBA00022963"/>
    </source>
</evidence>
<keyword evidence="2" id="KW-0442">Lipid degradation</keyword>
<feature type="signal peptide" evidence="4">
    <location>
        <begin position="1"/>
        <end position="19"/>
    </location>
</feature>
<organism evidence="6 7">
    <name type="scientific">Roseibium marinum</name>
    <dbReference type="NCBI Taxonomy" id="281252"/>
    <lineage>
        <taxon>Bacteria</taxon>
        <taxon>Pseudomonadati</taxon>
        <taxon>Pseudomonadota</taxon>
        <taxon>Alphaproteobacteria</taxon>
        <taxon>Hyphomicrobiales</taxon>
        <taxon>Stappiaceae</taxon>
        <taxon>Roseibium</taxon>
    </lineage>
</organism>
<keyword evidence="3" id="KW-0443">Lipid metabolism</keyword>
<keyword evidence="4" id="KW-0732">Signal</keyword>
<evidence type="ECO:0000256" key="3">
    <source>
        <dbReference type="ARBA" id="ARBA00023098"/>
    </source>
</evidence>
<dbReference type="InterPro" id="IPR016986">
    <property type="entry name" value="UCP031982_abhydr"/>
</dbReference>
<evidence type="ECO:0000313" key="6">
    <source>
        <dbReference type="EMBL" id="POF30487.1"/>
    </source>
</evidence>
<feature type="domain" description="AB hydrolase-1" evidence="5">
    <location>
        <begin position="88"/>
        <end position="234"/>
    </location>
</feature>
<keyword evidence="1 6" id="KW-0378">Hydrolase</keyword>